<dbReference type="PANTHER" id="PTHR31351">
    <property type="entry name" value="EXPRESSED PROTEIN"/>
    <property type="match status" value="1"/>
</dbReference>
<evidence type="ECO:0000259" key="1">
    <source>
        <dbReference type="Pfam" id="PF05703"/>
    </source>
</evidence>
<feature type="domain" description="VAN3-binding protein-like auxin canalisation" evidence="1">
    <location>
        <begin position="2"/>
        <end position="54"/>
    </location>
</feature>
<dbReference type="AlphaFoldDB" id="A0A0A8ZPR7"/>
<accession>A0A0A8ZPR7</accession>
<sequence length="55" mass="5459">MHATITSAASLVAGSCAETAKSAGATREQVSSVIHMGLESRAMGDLHTLTTSAAA</sequence>
<reference evidence="2" key="2">
    <citation type="journal article" date="2015" name="Data Brief">
        <title>Shoot transcriptome of the giant reed, Arundo donax.</title>
        <authorList>
            <person name="Barrero R.A."/>
            <person name="Guerrero F.D."/>
            <person name="Moolhuijzen P."/>
            <person name="Goolsby J.A."/>
            <person name="Tidwell J."/>
            <person name="Bellgard S.E."/>
            <person name="Bellgard M.I."/>
        </authorList>
    </citation>
    <scope>NUCLEOTIDE SEQUENCE</scope>
    <source>
        <tissue evidence="2">Shoot tissue taken approximately 20 cm above the soil surface</tissue>
    </source>
</reference>
<protein>
    <recommendedName>
        <fullName evidence="1">VAN3-binding protein-like auxin canalisation domain-containing protein</fullName>
    </recommendedName>
</protein>
<name>A0A0A8ZPR7_ARUDO</name>
<dbReference type="GO" id="GO:0010305">
    <property type="term" value="P:leaf vascular tissue pattern formation"/>
    <property type="evidence" value="ECO:0007669"/>
    <property type="project" value="TreeGrafter"/>
</dbReference>
<organism evidence="2">
    <name type="scientific">Arundo donax</name>
    <name type="common">Giant reed</name>
    <name type="synonym">Donax arundinaceus</name>
    <dbReference type="NCBI Taxonomy" id="35708"/>
    <lineage>
        <taxon>Eukaryota</taxon>
        <taxon>Viridiplantae</taxon>
        <taxon>Streptophyta</taxon>
        <taxon>Embryophyta</taxon>
        <taxon>Tracheophyta</taxon>
        <taxon>Spermatophyta</taxon>
        <taxon>Magnoliopsida</taxon>
        <taxon>Liliopsida</taxon>
        <taxon>Poales</taxon>
        <taxon>Poaceae</taxon>
        <taxon>PACMAD clade</taxon>
        <taxon>Arundinoideae</taxon>
        <taxon>Arundineae</taxon>
        <taxon>Arundo</taxon>
    </lineage>
</organism>
<dbReference type="InterPro" id="IPR040269">
    <property type="entry name" value="VAB"/>
</dbReference>
<dbReference type="EMBL" id="GBRH01258242">
    <property type="protein sequence ID" value="JAD39653.1"/>
    <property type="molecule type" value="Transcribed_RNA"/>
</dbReference>
<dbReference type="Pfam" id="PF05703">
    <property type="entry name" value="Auxin_canalis"/>
    <property type="match status" value="1"/>
</dbReference>
<dbReference type="GO" id="GO:0009734">
    <property type="term" value="P:auxin-activated signaling pathway"/>
    <property type="evidence" value="ECO:0007669"/>
    <property type="project" value="TreeGrafter"/>
</dbReference>
<proteinExistence type="predicted"/>
<evidence type="ECO:0000313" key="2">
    <source>
        <dbReference type="EMBL" id="JAD39653.1"/>
    </source>
</evidence>
<dbReference type="GO" id="GO:0010087">
    <property type="term" value="P:phloem or xylem histogenesis"/>
    <property type="evidence" value="ECO:0007669"/>
    <property type="project" value="TreeGrafter"/>
</dbReference>
<dbReference type="InterPro" id="IPR008546">
    <property type="entry name" value="VAN3-bd-like_auxin_canal"/>
</dbReference>
<reference evidence="2" key="1">
    <citation type="submission" date="2014-09" db="EMBL/GenBank/DDBJ databases">
        <authorList>
            <person name="Magalhaes I.L.F."/>
            <person name="Oliveira U."/>
            <person name="Santos F.R."/>
            <person name="Vidigal T.H.D.A."/>
            <person name="Brescovit A.D."/>
            <person name="Santos A.J."/>
        </authorList>
    </citation>
    <scope>NUCLEOTIDE SEQUENCE</scope>
    <source>
        <tissue evidence="2">Shoot tissue taken approximately 20 cm above the soil surface</tissue>
    </source>
</reference>
<dbReference type="PANTHER" id="PTHR31351:SF43">
    <property type="entry name" value="OS02G0689600 PROTEIN"/>
    <property type="match status" value="1"/>
</dbReference>